<feature type="transmembrane region" description="Helical" evidence="6">
    <location>
        <begin position="901"/>
        <end position="926"/>
    </location>
</feature>
<dbReference type="EMBL" id="PHFL01000077">
    <property type="protein sequence ID" value="RFM22776.1"/>
    <property type="molecule type" value="Genomic_DNA"/>
</dbReference>
<dbReference type="CDD" id="cd03747">
    <property type="entry name" value="Ntn_PGA_like"/>
    <property type="match status" value="1"/>
</dbReference>
<dbReference type="PANTHER" id="PTHR34218">
    <property type="entry name" value="PEPTIDASE S45 PENICILLIN AMIDASE"/>
    <property type="match status" value="1"/>
</dbReference>
<dbReference type="SUPFAM" id="SSF56235">
    <property type="entry name" value="N-terminal nucleophile aminohydrolases (Ntn hydrolases)"/>
    <property type="match status" value="1"/>
</dbReference>
<feature type="binding site" evidence="5">
    <location>
        <position position="366"/>
    </location>
    <ligand>
        <name>Ca(2+)</name>
        <dbReference type="ChEBI" id="CHEBI:29108"/>
    </ligand>
</feature>
<dbReference type="PANTHER" id="PTHR34218:SF4">
    <property type="entry name" value="ACYL-HOMOSERINE LACTONE ACYLASE QUIP"/>
    <property type="match status" value="1"/>
</dbReference>
<dbReference type="AlphaFoldDB" id="A0A395LVL4"/>
<keyword evidence="3" id="KW-0865">Zymogen</keyword>
<keyword evidence="5" id="KW-0479">Metal-binding</keyword>
<dbReference type="GO" id="GO:0016811">
    <property type="term" value="F:hydrolase activity, acting on carbon-nitrogen (but not peptide) bonds, in linear amides"/>
    <property type="evidence" value="ECO:0007669"/>
    <property type="project" value="InterPro"/>
</dbReference>
<dbReference type="Gene3D" id="2.30.120.10">
    <property type="match status" value="1"/>
</dbReference>
<organism evidence="7 8">
    <name type="scientific">Candidatus Thermochlorobacter aerophilus</name>
    <dbReference type="NCBI Taxonomy" id="1868324"/>
    <lineage>
        <taxon>Bacteria</taxon>
        <taxon>Pseudomonadati</taxon>
        <taxon>Chlorobiota</taxon>
        <taxon>Chlorobiia</taxon>
        <taxon>Chlorobiales</taxon>
        <taxon>Candidatus Thermochlorobacteriaceae</taxon>
        <taxon>Candidatus Thermochlorobacter</taxon>
    </lineage>
</organism>
<dbReference type="Gene3D" id="1.10.1400.10">
    <property type="match status" value="1"/>
</dbReference>
<feature type="transmembrane region" description="Helical" evidence="6">
    <location>
        <begin position="862"/>
        <end position="881"/>
    </location>
</feature>
<accession>A0A395LVL4</accession>
<sequence>MRLLYLLLWLLLSGGAFYALNTAFAPLPPIGKFFNPFSGFWTNNRSLDSLPQTLHFTQLEHPVEVVWDERHVPHIFAQTLHDLYFAQGYLTARHRLWQMEFQALAAVGRISEVIGERGVAFDRFRRRIGMPMLAKIAAQNIARHSETRLAVSAYTDGVNAWIESLTEQTLPVEYKILDYKPEKWSIEKTAALFASFSFDLTFRNNDAAFTQALALLPKDKLQAIYPIHPPYTEPVAPYTLMSNAQTHEQTADSLLLLMRHDSSRAMPLDTLRTGLYSKPPFEHEVLAGSNNWAVSGKHTATGYPILCNDPHLSLSLPSIWYETQLICDSAGLNVYGVSSPSLPGIIIGFNRDVAWGVTNAGSDVLDWYDVQLDEQRQTYRYGQETLPVERVVEEIKVRGQPSQMDTVYYTRLGPIPYRSHETPFDERVPKGKALHWLATESNNELLTFLKLNRAKTLRDYLDALSHYNTPAQNFAFASKSGDIAIWHYGNFPVRKPYQGASILDASDPSALLSARLPRESLPHLINPERGFVSSANQHPSDSTYPYYLGWDYAAFERSQRINEQLRKWIASGRLSPEQMMALQTDNLNAFARLILPPLLDALRTASFNSLEQKCLDELRRWNFEYRSELIAPTIFEAFASELSHALWDDDLPNILPRPIRNVTAAQLTGTAKTSFIDNVNTPETETLSDLAHTAFRAAVDTLRTRYGDFGESWKWGTVRKTTIQHLARLDAFSRTLSTSGNYNTVNATSQRFGPSWRMVVQLGDTLQAWSIYPGGQSGNPGSFFYDHLIIDWAEGRYYPIKFLRSPSENVSSIIGKTTLLPSSPDGQIFSTIGRWLLEQWWLWWALALLFTSLLISRVKFGFIVGALLVGALWLGFSLHLMNGPSDLIASKIAVLIKLAHPIFLVIITTLVGLVIGGLGGATGSALRAFLFLKPSPAQPA</sequence>
<feature type="binding site" evidence="5">
    <location>
        <position position="363"/>
    </location>
    <ligand>
        <name>Ca(2+)</name>
        <dbReference type="ChEBI" id="CHEBI:29108"/>
    </ligand>
</feature>
<keyword evidence="6" id="KW-1133">Transmembrane helix</keyword>
<keyword evidence="6" id="KW-0812">Transmembrane</keyword>
<feature type="transmembrane region" description="Helical" evidence="6">
    <location>
        <begin position="840"/>
        <end position="855"/>
    </location>
</feature>
<evidence type="ECO:0000256" key="2">
    <source>
        <dbReference type="ARBA" id="ARBA00022801"/>
    </source>
</evidence>
<reference evidence="7 8" key="1">
    <citation type="journal article" date="2011" name="ISME J.">
        <title>Community ecology of hot spring cyanobacterial mats: predominant populations and their functional potential.</title>
        <authorList>
            <person name="Klatt C.G."/>
            <person name="Wood J.M."/>
            <person name="Rusch D.B."/>
            <person name="Bateson M.M."/>
            <person name="Hamamura N."/>
            <person name="Heidelberg J.F."/>
            <person name="Grossman A.R."/>
            <person name="Bhaya D."/>
            <person name="Cohan F.M."/>
            <person name="Kuhl M."/>
            <person name="Bryant D.A."/>
            <person name="Ward D.M."/>
        </authorList>
    </citation>
    <scope>NUCLEOTIDE SEQUENCE [LARGE SCALE GENOMIC DNA]</scope>
    <source>
        <strain evidence="7">OS</strain>
    </source>
</reference>
<feature type="active site" description="Nucleophile" evidence="4">
    <location>
        <position position="289"/>
    </location>
</feature>
<dbReference type="InterPro" id="IPR043147">
    <property type="entry name" value="Penicillin_amidase_A-knob"/>
</dbReference>
<evidence type="ECO:0000313" key="7">
    <source>
        <dbReference type="EMBL" id="RFM22776.1"/>
    </source>
</evidence>
<comment type="similarity">
    <text evidence="1">Belongs to the peptidase S45 family.</text>
</comment>
<evidence type="ECO:0000256" key="4">
    <source>
        <dbReference type="PIRSR" id="PIRSR001227-1"/>
    </source>
</evidence>
<dbReference type="InterPro" id="IPR029055">
    <property type="entry name" value="Ntn_hydrolases_N"/>
</dbReference>
<proteinExistence type="inferred from homology"/>
<dbReference type="PIRSF" id="PIRSF001227">
    <property type="entry name" value="Pen_acylase"/>
    <property type="match status" value="1"/>
</dbReference>
<keyword evidence="5" id="KW-0106">Calcium</keyword>
<dbReference type="InterPro" id="IPR014395">
    <property type="entry name" value="Pen/GL7ACA/AHL_acylase"/>
</dbReference>
<dbReference type="InterPro" id="IPR023343">
    <property type="entry name" value="Penicillin_amidase_dom1"/>
</dbReference>
<dbReference type="Gene3D" id="3.60.20.10">
    <property type="entry name" value="Glutamine Phosphoribosylpyrophosphate, subunit 1, domain 1"/>
    <property type="match status" value="1"/>
</dbReference>
<dbReference type="InterPro" id="IPR002692">
    <property type="entry name" value="S45"/>
</dbReference>
<evidence type="ECO:0000313" key="8">
    <source>
        <dbReference type="Proteomes" id="UP000266389"/>
    </source>
</evidence>
<evidence type="ECO:0000256" key="5">
    <source>
        <dbReference type="PIRSR" id="PIRSR001227-2"/>
    </source>
</evidence>
<evidence type="ECO:0000256" key="3">
    <source>
        <dbReference type="ARBA" id="ARBA00023145"/>
    </source>
</evidence>
<protein>
    <submittedName>
        <fullName evidence="7">Penicillin acylase family protein</fullName>
    </submittedName>
</protein>
<evidence type="ECO:0000256" key="1">
    <source>
        <dbReference type="ARBA" id="ARBA00006586"/>
    </source>
</evidence>
<gene>
    <name evidence="7" type="ORF">D0433_14595</name>
</gene>
<dbReference type="Gene3D" id="1.10.439.10">
    <property type="entry name" value="Penicillin Amidohydrolase, domain 1"/>
    <property type="match status" value="1"/>
</dbReference>
<comment type="cofactor">
    <cofactor evidence="5">
        <name>Ca(2+)</name>
        <dbReference type="ChEBI" id="CHEBI:29108"/>
    </cofactor>
    <text evidence="5">Binds 1 Ca(2+) ion per dimer.</text>
</comment>
<dbReference type="Proteomes" id="UP000266389">
    <property type="component" value="Unassembled WGS sequence"/>
</dbReference>
<comment type="caution">
    <text evidence="7">The sequence shown here is derived from an EMBL/GenBank/DDBJ whole genome shotgun (WGS) entry which is preliminary data.</text>
</comment>
<dbReference type="InterPro" id="IPR043146">
    <property type="entry name" value="Penicillin_amidase_N_B-knob"/>
</dbReference>
<keyword evidence="6" id="KW-0472">Membrane</keyword>
<keyword evidence="2" id="KW-0378">Hydrolase</keyword>
<dbReference type="GO" id="GO:0046872">
    <property type="term" value="F:metal ion binding"/>
    <property type="evidence" value="ECO:0007669"/>
    <property type="project" value="UniProtKB-KW"/>
</dbReference>
<dbReference type="GO" id="GO:0017000">
    <property type="term" value="P:antibiotic biosynthetic process"/>
    <property type="evidence" value="ECO:0007669"/>
    <property type="project" value="InterPro"/>
</dbReference>
<dbReference type="Pfam" id="PF01804">
    <property type="entry name" value="Penicil_amidase"/>
    <property type="match status" value="1"/>
</dbReference>
<evidence type="ECO:0000256" key="6">
    <source>
        <dbReference type="SAM" id="Phobius"/>
    </source>
</evidence>
<name>A0A395LVL4_9BACT</name>